<evidence type="ECO:0000313" key="17">
    <source>
        <dbReference type="EMBL" id="KAF7340041.1"/>
    </source>
</evidence>
<feature type="transmembrane region" description="Helical" evidence="16">
    <location>
        <begin position="345"/>
        <end position="366"/>
    </location>
</feature>
<evidence type="ECO:0000313" key="18">
    <source>
        <dbReference type="Proteomes" id="UP000620124"/>
    </source>
</evidence>
<keyword evidence="7" id="KW-0808">Transferase</keyword>
<dbReference type="EC" id="2.4.1.256" evidence="4"/>
<feature type="transmembrane region" description="Helical" evidence="16">
    <location>
        <begin position="386"/>
        <end position="412"/>
    </location>
</feature>
<dbReference type="Pfam" id="PF04922">
    <property type="entry name" value="DIE2_ALG10"/>
    <property type="match status" value="1"/>
</dbReference>
<evidence type="ECO:0000256" key="13">
    <source>
        <dbReference type="ARBA" id="ARBA00044727"/>
    </source>
</evidence>
<dbReference type="InterPro" id="IPR016900">
    <property type="entry name" value="Alg10"/>
</dbReference>
<keyword evidence="6" id="KW-0328">Glycosyltransferase</keyword>
<comment type="catalytic activity">
    <reaction evidence="14">
        <text>an alpha-D-Glc-(1-&gt;3)-alpha-D-Glc-(1-&gt;3)-alpha-D-Man-(1-&gt;2)-alpha-D-Man-(1-&gt;2)-alpha-D-Man-(1-&gt;3)-[alpha-D-Man-(1-&gt;2)-alpha-D-Man-(1-&gt;3)-[alpha-D-Man-(1-&gt;2)-alpha-D-Man-(1-&gt;6)]-alpha-D-Man-(1-&gt;6)]-beta-D-Man-(1-&gt;4)-beta-D-GlcNAc-(1-&gt;4)-alpha-D-GlcNAc-diphospho-di-trans,poly-cis-dolichol + a di-trans,poly-cis-dolichyl beta-D-glucosyl phosphate = a alpha-D-Glc-(1-&gt;2)-alpha-D-Glc-(1-&gt;3)-alpha-D-Glc-(1-&gt;3)-alpha-D-Man-(1-&gt;2)-alpha-D-Man-(1-&gt;2)-alpha-D-Man-(1-&gt;3)-[alpha-D-Man-(1-&gt;2)-alpha-D-Man-(1-&gt;3)-[alpha-D-Man-(1-&gt;2)-alpha-D-Man-(1-&gt;6)]-alpha-D-Man-(1-&gt;6)]-beta-D-Man-(1-&gt;4)-beta-D-GlcNAc-(1-&gt;4)-alpha-D-GlcNAc-diphospho-di-trans,poly-cis-dolichol + a di-trans,poly-cis-dolichyl phosphate + H(+)</text>
        <dbReference type="Rhea" id="RHEA:29543"/>
        <dbReference type="Rhea" id="RHEA-COMP:19498"/>
        <dbReference type="Rhea" id="RHEA-COMP:19502"/>
        <dbReference type="Rhea" id="RHEA-COMP:19512"/>
        <dbReference type="Rhea" id="RHEA-COMP:19522"/>
        <dbReference type="ChEBI" id="CHEBI:15378"/>
        <dbReference type="ChEBI" id="CHEBI:57525"/>
        <dbReference type="ChEBI" id="CHEBI:57683"/>
        <dbReference type="ChEBI" id="CHEBI:132522"/>
        <dbReference type="ChEBI" id="CHEBI:132523"/>
        <dbReference type="EC" id="2.4.1.256"/>
    </reaction>
    <physiologicalReaction direction="left-to-right" evidence="14">
        <dbReference type="Rhea" id="RHEA:29544"/>
    </physiologicalReaction>
</comment>
<comment type="pathway">
    <text evidence="2">Protein modification; protein glycosylation.</text>
</comment>
<sequence length="1205" mass="131275">MQRIRVESRHTEPSGQVSKIFASAQWERSLPSPVREARDPQSTIFKHIQWENPDLADTAPRSSSLIFAHAQWEEGEAPQENEPTPSSQNDAERSSNEAQNFEHQRRASSSDERATLDVGKRKDISTGPVFFAHEFNSVVDEPYMDEPFHIPQAQAYCRGEFDVWDPKITTPPGLYMLSLLLKKAFMLKCNVPMLRLTTMLPLLALPPVLTRLMCYHQRERPSSYILSPNLDAVILSGFPIAWFFGFLYYTEVPSLLFVAGTVVAAMQNRHWFAALLGLISCTFRQTNVIWVLYAYASSQLMYLRFRRAPPGAKPLNQLHDPPALTATLGDLVQSVLSAPKIIGDILPAFVPYSLVLALFGAFVVWNGGIVLGDKSNHIPSLHIPQLYYFVAFAAAFGWPVLISGEGGALGLVREVQARMFGTKLRILGTAVTCAIMAVTVNLFTIHHPFLLSDNRHYTFYIWHRIYMRYPAPYLLIPIYIACAWAWFLRVGVQQTLLQTLVLPIFLLPTLLPTPLLEPRYFLIPYILLRSQVPKSPTWALILEGGWYAAINAATMGSIRHSLGLAGKALAEVITKDSDKAAKKGAKDTSSRRLSAVNAKPAAPRASMGDGSRPPSIASRRVVTPDSKTITRRRASVQAVKQLMDEQPTKPPTEATPQVGSKPTEGTPQVVPKPTDATPLGAVVTRSASLRPRPGNSNLPKYRPKSIIGEPTKAPSPGPTRAGVRRRHSVSDDEKEEEAAPQESAAEKSMRPISPLPQRAAFKVNLTSVINAASPPAIPAKAKPAPSSSSKAKASPARPTKTVKTAASSNPTVPRPESSASSSSSMPRTPKSASGKVVAGIRRSDKSHASPSPQRGHPESPLARHSRKGSYLAPPEPNDVGNMSHISEGNSEDSETEHVELLLAPVAAPGAPTPAMPRMVSRQRLRGGPPQTPSRSGLPSRSNLSYLSPLPPDSDSPPSLRPQPAGQGANVGRGSILSWEQLASESSRTLGEDEIASMLSEIPAPFRPGAISPSGHLEVPESPCLSAMNSPGEFGSISQVLLPDVTPSPAVHDPSRYNTSTRESDVPAVDAAIVTLLRLQLVSAESIAKDRLLQMQAMEEEIHNLKYARARDAEELEKQVGQLENELRGSLEVRDRTEEDRTAHIASLEDQLRHAEAFHEQAIGDVVARTRESAQAETDAAVEVAGCENVCRVVCTCCWDAVGVRS</sequence>
<feature type="region of interest" description="Disordered" evidence="15">
    <location>
        <begin position="1044"/>
        <end position="1063"/>
    </location>
</feature>
<feature type="compositionally biased region" description="Low complexity" evidence="15">
    <location>
        <begin position="814"/>
        <end position="833"/>
    </location>
</feature>
<dbReference type="GO" id="GO:0005789">
    <property type="term" value="C:endoplasmic reticulum membrane"/>
    <property type="evidence" value="ECO:0007669"/>
    <property type="project" value="UniProtKB-SubCell"/>
</dbReference>
<feature type="transmembrane region" description="Helical" evidence="16">
    <location>
        <begin position="469"/>
        <end position="488"/>
    </location>
</feature>
<feature type="compositionally biased region" description="Pro residues" evidence="15">
    <location>
        <begin position="948"/>
        <end position="960"/>
    </location>
</feature>
<dbReference type="Proteomes" id="UP000620124">
    <property type="component" value="Unassembled WGS sequence"/>
</dbReference>
<evidence type="ECO:0000256" key="5">
    <source>
        <dbReference type="ARBA" id="ARBA00018512"/>
    </source>
</evidence>
<feature type="region of interest" description="Disordered" evidence="15">
    <location>
        <begin position="772"/>
        <end position="971"/>
    </location>
</feature>
<dbReference type="OrthoDB" id="4769at2759"/>
<comment type="caution">
    <text evidence="17">The sequence shown here is derived from an EMBL/GenBank/DDBJ whole genome shotgun (WGS) entry which is preliminary data.</text>
</comment>
<comment type="similarity">
    <text evidence="3">Belongs to the ALG10 glucosyltransferase family.</text>
</comment>
<comment type="function">
    <text evidence="13">Dol-P-Glc:Glc(2)Man(9)GlcNAc(2)-PP-Dol alpha-1,2-glucosyltransferase that operates in the biosynthetic pathway of dolichol-linked oligosaccharides, the glycan precursors employed in protein asparagine (N)-glycosylation. The assembly of dolichol-linked oligosaccharides begins on the cytosolic side of the endoplasmic reticulum membrane and finishes in its lumen. The sequential addition of sugars to dolichol pyrophosphate produces dolichol-linked oligosaccharides containing fourteen sugars, including two GlcNAcs, nine mannoses and three glucoses. Once assembled, the oligosaccharide is transferred from the lipid to nascent proteins by oligosaccharyltransferases. In the lumen of the endoplasmic reticulum, adds the third and last glucose residue from dolichyl phosphate glucose (Dol-P-Glc) onto the lipid-linked oligosaccharide intermediate Glc(2)Man(9)GlcNAc(2)-PP-Dol to produce Glc(3)Man(9)GlcNAc(2)-PP-Dol.</text>
</comment>
<evidence type="ECO:0000256" key="6">
    <source>
        <dbReference type="ARBA" id="ARBA00022676"/>
    </source>
</evidence>
<keyword evidence="8 16" id="KW-0812">Transmembrane</keyword>
<organism evidence="17 18">
    <name type="scientific">Mycena venus</name>
    <dbReference type="NCBI Taxonomy" id="2733690"/>
    <lineage>
        <taxon>Eukaryota</taxon>
        <taxon>Fungi</taxon>
        <taxon>Dikarya</taxon>
        <taxon>Basidiomycota</taxon>
        <taxon>Agaricomycotina</taxon>
        <taxon>Agaricomycetes</taxon>
        <taxon>Agaricomycetidae</taxon>
        <taxon>Agaricales</taxon>
        <taxon>Marasmiineae</taxon>
        <taxon>Mycenaceae</taxon>
        <taxon>Mycena</taxon>
    </lineage>
</organism>
<feature type="compositionally biased region" description="Basic and acidic residues" evidence="15">
    <location>
        <begin position="1"/>
        <end position="12"/>
    </location>
</feature>
<evidence type="ECO:0000256" key="11">
    <source>
        <dbReference type="ARBA" id="ARBA00023136"/>
    </source>
</evidence>
<evidence type="ECO:0000256" key="7">
    <source>
        <dbReference type="ARBA" id="ARBA00022679"/>
    </source>
</evidence>
<dbReference type="GO" id="GO:0006488">
    <property type="term" value="P:dolichol-linked oligosaccharide biosynthetic process"/>
    <property type="evidence" value="ECO:0007669"/>
    <property type="project" value="InterPro"/>
</dbReference>
<feature type="region of interest" description="Disordered" evidence="15">
    <location>
        <begin position="74"/>
        <end position="117"/>
    </location>
</feature>
<accession>A0A8H6XGB5</accession>
<evidence type="ECO:0000256" key="1">
    <source>
        <dbReference type="ARBA" id="ARBA00004477"/>
    </source>
</evidence>
<evidence type="ECO:0000256" key="8">
    <source>
        <dbReference type="ARBA" id="ARBA00022692"/>
    </source>
</evidence>
<feature type="compositionally biased region" description="Basic and acidic residues" evidence="15">
    <location>
        <begin position="90"/>
        <end position="117"/>
    </location>
</feature>
<gene>
    <name evidence="17" type="ORF">MVEN_01922100</name>
</gene>
<evidence type="ECO:0000256" key="2">
    <source>
        <dbReference type="ARBA" id="ARBA00004922"/>
    </source>
</evidence>
<reference evidence="17" key="1">
    <citation type="submission" date="2020-05" db="EMBL/GenBank/DDBJ databases">
        <title>Mycena genomes resolve the evolution of fungal bioluminescence.</title>
        <authorList>
            <person name="Tsai I.J."/>
        </authorList>
    </citation>
    <scope>NUCLEOTIDE SEQUENCE</scope>
    <source>
        <strain evidence="17">CCC161011</strain>
    </source>
</reference>
<dbReference type="PANTHER" id="PTHR12989:SF10">
    <property type="entry name" value="DOL-P-GLC:GLC(2)MAN(9)GLCNAC(2)-PP-DOL ALPHA-1,2-GLUCOSYLTRANSFERASE-RELATED"/>
    <property type="match status" value="1"/>
</dbReference>
<feature type="compositionally biased region" description="Low complexity" evidence="15">
    <location>
        <begin position="937"/>
        <end position="947"/>
    </location>
</feature>
<feature type="compositionally biased region" description="Polar residues" evidence="15">
    <location>
        <begin position="654"/>
        <end position="666"/>
    </location>
</feature>
<evidence type="ECO:0000256" key="10">
    <source>
        <dbReference type="ARBA" id="ARBA00022989"/>
    </source>
</evidence>
<dbReference type="GO" id="GO:0106073">
    <property type="term" value="F:dolichyl pyrophosphate Glc2Man9GlcNAc2 alpha-1,2-glucosyltransferase activity"/>
    <property type="evidence" value="ECO:0007669"/>
    <property type="project" value="UniProtKB-EC"/>
</dbReference>
<evidence type="ECO:0000256" key="16">
    <source>
        <dbReference type="SAM" id="Phobius"/>
    </source>
</evidence>
<name>A0A8H6XGB5_9AGAR</name>
<proteinExistence type="inferred from homology"/>
<dbReference type="AlphaFoldDB" id="A0A8H6XGB5"/>
<feature type="region of interest" description="Disordered" evidence="15">
    <location>
        <begin position="577"/>
        <end position="755"/>
    </location>
</feature>
<keyword evidence="11 16" id="KW-0472">Membrane</keyword>
<feature type="compositionally biased region" description="Polar residues" evidence="15">
    <location>
        <begin position="801"/>
        <end position="811"/>
    </location>
</feature>
<evidence type="ECO:0000256" key="14">
    <source>
        <dbReference type="ARBA" id="ARBA00048064"/>
    </source>
</evidence>
<dbReference type="PANTHER" id="PTHR12989">
    <property type="entry name" value="ALPHA-1,2-GLUCOSYLTRANSFERASE ALG10"/>
    <property type="match status" value="1"/>
</dbReference>
<feature type="compositionally biased region" description="Low complexity" evidence="15">
    <location>
        <begin position="772"/>
        <end position="796"/>
    </location>
</feature>
<protein>
    <recommendedName>
        <fullName evidence="5">Dol-P-Glc:Glc(2)Man(9)GlcNAc(2)-PP-Dol alpha-1,2-glucosyltransferase</fullName>
        <ecNumber evidence="4">2.4.1.256</ecNumber>
    </recommendedName>
    <alternativeName>
        <fullName evidence="12">Asparagine-linked glycosylation protein 10</fullName>
    </alternativeName>
</protein>
<evidence type="ECO:0000256" key="3">
    <source>
        <dbReference type="ARBA" id="ARBA00010600"/>
    </source>
</evidence>
<evidence type="ECO:0000256" key="12">
    <source>
        <dbReference type="ARBA" id="ARBA00032069"/>
    </source>
</evidence>
<evidence type="ECO:0000256" key="15">
    <source>
        <dbReference type="SAM" id="MobiDB-lite"/>
    </source>
</evidence>
<comment type="subcellular location">
    <subcellularLocation>
        <location evidence="1">Endoplasmic reticulum membrane</location>
        <topology evidence="1">Multi-pass membrane protein</topology>
    </subcellularLocation>
</comment>
<feature type="transmembrane region" description="Helical" evidence="16">
    <location>
        <begin position="270"/>
        <end position="296"/>
    </location>
</feature>
<feature type="region of interest" description="Disordered" evidence="15">
    <location>
        <begin position="1"/>
        <end position="20"/>
    </location>
</feature>
<evidence type="ECO:0000256" key="9">
    <source>
        <dbReference type="ARBA" id="ARBA00022824"/>
    </source>
</evidence>
<keyword evidence="10 16" id="KW-1133">Transmembrane helix</keyword>
<feature type="transmembrane region" description="Helical" evidence="16">
    <location>
        <begin position="495"/>
        <end position="516"/>
    </location>
</feature>
<keyword evidence="9" id="KW-0256">Endoplasmic reticulum</keyword>
<dbReference type="EMBL" id="JACAZI010000019">
    <property type="protein sequence ID" value="KAF7340041.1"/>
    <property type="molecule type" value="Genomic_DNA"/>
</dbReference>
<feature type="transmembrane region" description="Helical" evidence="16">
    <location>
        <begin position="424"/>
        <end position="449"/>
    </location>
</feature>
<evidence type="ECO:0000256" key="4">
    <source>
        <dbReference type="ARBA" id="ARBA00011967"/>
    </source>
</evidence>
<keyword evidence="18" id="KW-1185">Reference proteome</keyword>
<feature type="compositionally biased region" description="Basic and acidic residues" evidence="15">
    <location>
        <begin position="577"/>
        <end position="590"/>
    </location>
</feature>